<dbReference type="InterPro" id="IPR002347">
    <property type="entry name" value="SDR_fam"/>
</dbReference>
<evidence type="ECO:0000256" key="2">
    <source>
        <dbReference type="ARBA" id="ARBA00023002"/>
    </source>
</evidence>
<dbReference type="PROSITE" id="PS00061">
    <property type="entry name" value="ADH_SHORT"/>
    <property type="match status" value="1"/>
</dbReference>
<keyword evidence="6" id="KW-1185">Reference proteome</keyword>
<sequence length="268" mass="27538">MLKGQICFVTGAASGIGRAIAELFADNGAEVIASDVQIDLLNSWISARNASGGVGSVSAIEQDVTDEARWIAISKEIADKHGRLDTLVHNAGIGVGAMLQEMEGAVWRRQVAINLDSVFYGTKALLPLLKAPASASVIMMSSTAGIRGTPGLSGYAATKAGVRLFAKSIALELAHEGSRIRVNSIHPGIIGTPLWDSEDGAGHLMAGKLDAIDGKTNKVDINRVASVAVPGGIAGTPLDVAKVALFLASDLSSYVNGVEIPVDAGVSA</sequence>
<dbReference type="InterPro" id="IPR036291">
    <property type="entry name" value="NAD(P)-bd_dom_sf"/>
</dbReference>
<dbReference type="InterPro" id="IPR020904">
    <property type="entry name" value="Sc_DH/Rdtase_CS"/>
</dbReference>
<feature type="domain" description="Ketoreductase" evidence="4">
    <location>
        <begin position="5"/>
        <end position="192"/>
    </location>
</feature>
<name>A0A0M3AJU0_9SPHN</name>
<evidence type="ECO:0000259" key="4">
    <source>
        <dbReference type="SMART" id="SM00822"/>
    </source>
</evidence>
<dbReference type="Gene3D" id="3.40.50.720">
    <property type="entry name" value="NAD(P)-binding Rossmann-like Domain"/>
    <property type="match status" value="1"/>
</dbReference>
<evidence type="ECO:0000313" key="5">
    <source>
        <dbReference type="EMBL" id="KKW90130.1"/>
    </source>
</evidence>
<dbReference type="InterPro" id="IPR051122">
    <property type="entry name" value="SDR_DHRS6-like"/>
</dbReference>
<dbReference type="FunFam" id="3.40.50.720:FF:000084">
    <property type="entry name" value="Short-chain dehydrogenase reductase"/>
    <property type="match status" value="1"/>
</dbReference>
<reference evidence="5 6" key="1">
    <citation type="submission" date="2015-04" db="EMBL/GenBank/DDBJ databases">
        <title>Genome sequence of aromatic hydrocarbons-degrading Sphingobium chungbukense DJ77.</title>
        <authorList>
            <person name="Kim Y.-C."/>
            <person name="Chae J.-C."/>
        </authorList>
    </citation>
    <scope>NUCLEOTIDE SEQUENCE [LARGE SCALE GENOMIC DNA]</scope>
    <source>
        <strain evidence="5 6">DJ77</strain>
    </source>
</reference>
<organism evidence="5 6">
    <name type="scientific">Sphingobium chungbukense</name>
    <dbReference type="NCBI Taxonomy" id="56193"/>
    <lineage>
        <taxon>Bacteria</taxon>
        <taxon>Pseudomonadati</taxon>
        <taxon>Pseudomonadota</taxon>
        <taxon>Alphaproteobacteria</taxon>
        <taxon>Sphingomonadales</taxon>
        <taxon>Sphingomonadaceae</taxon>
        <taxon>Sphingobium</taxon>
    </lineage>
</organism>
<dbReference type="AlphaFoldDB" id="A0A0M3AJU0"/>
<dbReference type="GO" id="GO:0016491">
    <property type="term" value="F:oxidoreductase activity"/>
    <property type="evidence" value="ECO:0007669"/>
    <property type="project" value="UniProtKB-KW"/>
</dbReference>
<dbReference type="PANTHER" id="PTHR43477:SF1">
    <property type="entry name" value="DIHYDROANTICAPSIN 7-DEHYDROGENASE"/>
    <property type="match status" value="1"/>
</dbReference>
<dbReference type="PRINTS" id="PR00081">
    <property type="entry name" value="GDHRDH"/>
</dbReference>
<dbReference type="PRINTS" id="PR00080">
    <property type="entry name" value="SDRFAMILY"/>
</dbReference>
<dbReference type="InterPro" id="IPR057326">
    <property type="entry name" value="KR_dom"/>
</dbReference>
<dbReference type="SMART" id="SM00822">
    <property type="entry name" value="PKS_KR"/>
    <property type="match status" value="1"/>
</dbReference>
<dbReference type="PANTHER" id="PTHR43477">
    <property type="entry name" value="DIHYDROANTICAPSIN 7-DEHYDROGENASE"/>
    <property type="match status" value="1"/>
</dbReference>
<gene>
    <name evidence="5" type="ORF">YP76_22090</name>
</gene>
<dbReference type="CDD" id="cd05233">
    <property type="entry name" value="SDR_c"/>
    <property type="match status" value="1"/>
</dbReference>
<dbReference type="Pfam" id="PF13561">
    <property type="entry name" value="adh_short_C2"/>
    <property type="match status" value="1"/>
</dbReference>
<dbReference type="Proteomes" id="UP000033874">
    <property type="component" value="Unassembled WGS sequence"/>
</dbReference>
<accession>A0A0M3AJU0</accession>
<dbReference type="STRING" id="56193.YP76_22090"/>
<comment type="catalytic activity">
    <reaction evidence="3">
        <text>2,5-dichlorocyclohexa-2,5-dien-1,4-diol + NAD(+) = 2,5-dichlorohydroquinone + NADH + H(+)</text>
        <dbReference type="Rhea" id="RHEA:15741"/>
        <dbReference type="ChEBI" id="CHEBI:15378"/>
        <dbReference type="ChEBI" id="CHEBI:27545"/>
        <dbReference type="ChEBI" id="CHEBI:28975"/>
        <dbReference type="ChEBI" id="CHEBI:57540"/>
        <dbReference type="ChEBI" id="CHEBI:57945"/>
    </reaction>
</comment>
<protein>
    <recommendedName>
        <fullName evidence="4">Ketoreductase domain-containing protein</fullName>
    </recommendedName>
</protein>
<keyword evidence="2" id="KW-0560">Oxidoreductase</keyword>
<dbReference type="RefSeq" id="WP_046765751.1">
    <property type="nucleotide sequence ID" value="NZ_LBIC01000012.1"/>
</dbReference>
<proteinExistence type="inferred from homology"/>
<dbReference type="PATRIC" id="fig|56193.3.peg.4646"/>
<comment type="caution">
    <text evidence="5">The sequence shown here is derived from an EMBL/GenBank/DDBJ whole genome shotgun (WGS) entry which is preliminary data.</text>
</comment>
<evidence type="ECO:0000256" key="3">
    <source>
        <dbReference type="ARBA" id="ARBA00051383"/>
    </source>
</evidence>
<dbReference type="EMBL" id="LBIC01000012">
    <property type="protein sequence ID" value="KKW90130.1"/>
    <property type="molecule type" value="Genomic_DNA"/>
</dbReference>
<evidence type="ECO:0000313" key="6">
    <source>
        <dbReference type="Proteomes" id="UP000033874"/>
    </source>
</evidence>
<comment type="similarity">
    <text evidence="1">Belongs to the short-chain dehydrogenases/reductases (SDR) family.</text>
</comment>
<evidence type="ECO:0000256" key="1">
    <source>
        <dbReference type="ARBA" id="ARBA00006484"/>
    </source>
</evidence>
<dbReference type="SUPFAM" id="SSF51735">
    <property type="entry name" value="NAD(P)-binding Rossmann-fold domains"/>
    <property type="match status" value="1"/>
</dbReference>